<name>A0A5D2HMU7_GOSDA</name>
<evidence type="ECO:0000313" key="2">
    <source>
        <dbReference type="EMBL" id="TYH31368.1"/>
    </source>
</evidence>
<dbReference type="Proteomes" id="UP000323506">
    <property type="component" value="Chromosome A01"/>
</dbReference>
<accession>A0A5D2HMU7</accession>
<keyword evidence="3" id="KW-1185">Reference proteome</keyword>
<evidence type="ECO:0000313" key="3">
    <source>
        <dbReference type="Proteomes" id="UP000323506"/>
    </source>
</evidence>
<keyword evidence="1" id="KW-0812">Transmembrane</keyword>
<evidence type="ECO:0000256" key="1">
    <source>
        <dbReference type="SAM" id="Phobius"/>
    </source>
</evidence>
<feature type="transmembrane region" description="Helical" evidence="1">
    <location>
        <begin position="96"/>
        <end position="115"/>
    </location>
</feature>
<protein>
    <submittedName>
        <fullName evidence="2">Uncharacterized protein</fullName>
    </submittedName>
</protein>
<gene>
    <name evidence="2" type="ORF">ES288_A01G168100v1</name>
</gene>
<keyword evidence="1" id="KW-0472">Membrane</keyword>
<dbReference type="EMBL" id="CM017688">
    <property type="protein sequence ID" value="TYH31368.1"/>
    <property type="molecule type" value="Genomic_DNA"/>
</dbReference>
<sequence>MHALLLPINAFKETMGMCKSFEAIESARRDDREEREQACRSALKFVGKQVFVLVPPLPSALHSPSLLSLFFVSFIFFFNFCLSFALHFFYSSHQYPLTYNTWFSLCTLLFLYCPFHHITQSLQYQIPTYSIICPRMY</sequence>
<dbReference type="AlphaFoldDB" id="A0A5D2HMU7"/>
<feature type="transmembrane region" description="Helical" evidence="1">
    <location>
        <begin position="66"/>
        <end position="90"/>
    </location>
</feature>
<proteinExistence type="predicted"/>
<reference evidence="2 3" key="1">
    <citation type="submission" date="2019-06" db="EMBL/GenBank/DDBJ databases">
        <title>WGS assembly of Gossypium darwinii.</title>
        <authorList>
            <person name="Chen Z.J."/>
            <person name="Sreedasyam A."/>
            <person name="Ando A."/>
            <person name="Song Q."/>
            <person name="De L."/>
            <person name="Hulse-Kemp A."/>
            <person name="Ding M."/>
            <person name="Ye W."/>
            <person name="Kirkbride R."/>
            <person name="Jenkins J."/>
            <person name="Plott C."/>
            <person name="Lovell J."/>
            <person name="Lin Y.-M."/>
            <person name="Vaughn R."/>
            <person name="Liu B."/>
            <person name="Li W."/>
            <person name="Simpson S."/>
            <person name="Scheffler B."/>
            <person name="Saski C."/>
            <person name="Grover C."/>
            <person name="Hu G."/>
            <person name="Conover J."/>
            <person name="Carlson J."/>
            <person name="Shu S."/>
            <person name="Boston L."/>
            <person name="Williams M."/>
            <person name="Peterson D."/>
            <person name="Mcgee K."/>
            <person name="Jones D."/>
            <person name="Wendel J."/>
            <person name="Stelly D."/>
            <person name="Grimwood J."/>
            <person name="Schmutz J."/>
        </authorList>
    </citation>
    <scope>NUCLEOTIDE SEQUENCE [LARGE SCALE GENOMIC DNA]</scope>
    <source>
        <strain evidence="2">1808015.09</strain>
    </source>
</reference>
<keyword evidence="1" id="KW-1133">Transmembrane helix</keyword>
<organism evidence="2 3">
    <name type="scientific">Gossypium darwinii</name>
    <name type="common">Darwin's cotton</name>
    <name type="synonym">Gossypium barbadense var. darwinii</name>
    <dbReference type="NCBI Taxonomy" id="34276"/>
    <lineage>
        <taxon>Eukaryota</taxon>
        <taxon>Viridiplantae</taxon>
        <taxon>Streptophyta</taxon>
        <taxon>Embryophyta</taxon>
        <taxon>Tracheophyta</taxon>
        <taxon>Spermatophyta</taxon>
        <taxon>Magnoliopsida</taxon>
        <taxon>eudicotyledons</taxon>
        <taxon>Gunneridae</taxon>
        <taxon>Pentapetalae</taxon>
        <taxon>rosids</taxon>
        <taxon>malvids</taxon>
        <taxon>Malvales</taxon>
        <taxon>Malvaceae</taxon>
        <taxon>Malvoideae</taxon>
        <taxon>Gossypium</taxon>
    </lineage>
</organism>